<keyword evidence="3" id="KW-0862">Zinc</keyword>
<protein>
    <submittedName>
        <fullName evidence="5">(northern house mosquito) hypothetical protein</fullName>
    </submittedName>
</protein>
<dbReference type="InterPro" id="IPR007588">
    <property type="entry name" value="Znf_FLYWCH"/>
</dbReference>
<dbReference type="Gene3D" id="2.20.25.240">
    <property type="match status" value="1"/>
</dbReference>
<evidence type="ECO:0000256" key="1">
    <source>
        <dbReference type="ARBA" id="ARBA00022723"/>
    </source>
</evidence>
<organism evidence="5">
    <name type="scientific">Culex pipiens</name>
    <name type="common">House mosquito</name>
    <dbReference type="NCBI Taxonomy" id="7175"/>
    <lineage>
        <taxon>Eukaryota</taxon>
        <taxon>Metazoa</taxon>
        <taxon>Ecdysozoa</taxon>
        <taxon>Arthropoda</taxon>
        <taxon>Hexapoda</taxon>
        <taxon>Insecta</taxon>
        <taxon>Pterygota</taxon>
        <taxon>Neoptera</taxon>
        <taxon>Endopterygota</taxon>
        <taxon>Diptera</taxon>
        <taxon>Nematocera</taxon>
        <taxon>Culicoidea</taxon>
        <taxon>Culicidae</taxon>
        <taxon>Culicinae</taxon>
        <taxon>Culicini</taxon>
        <taxon>Culex</taxon>
        <taxon>Culex</taxon>
    </lineage>
</organism>
<sequence length="119" mass="13906">MQPSIWYTVDLQLVESRRGNLNLLFQDYKFSEVKVRTNAIKPRKVINDSDQKTTWRCSRRDKNCSARITTRGHNQLKIGPTPHNHLPAVGRGRDIKPLIRLPEHFEHQPVDIKDVVKLE</sequence>
<name>A0A8D8A9Z7_CULPI</name>
<dbReference type="EMBL" id="HBUE01021115">
    <property type="protein sequence ID" value="CAG6452645.1"/>
    <property type="molecule type" value="Transcribed_RNA"/>
</dbReference>
<reference evidence="5" key="1">
    <citation type="submission" date="2021-05" db="EMBL/GenBank/DDBJ databases">
        <authorList>
            <person name="Alioto T."/>
            <person name="Alioto T."/>
            <person name="Gomez Garrido J."/>
        </authorList>
    </citation>
    <scope>NUCLEOTIDE SEQUENCE</scope>
</reference>
<keyword evidence="2" id="KW-0863">Zinc-finger</keyword>
<keyword evidence="1" id="KW-0479">Metal-binding</keyword>
<evidence type="ECO:0000313" key="5">
    <source>
        <dbReference type="EMBL" id="CAG6452645.1"/>
    </source>
</evidence>
<feature type="domain" description="FLYWCH-type" evidence="4">
    <location>
        <begin position="14"/>
        <end position="85"/>
    </location>
</feature>
<dbReference type="Pfam" id="PF04500">
    <property type="entry name" value="FLYWCH"/>
    <property type="match status" value="1"/>
</dbReference>
<evidence type="ECO:0000259" key="4">
    <source>
        <dbReference type="Pfam" id="PF04500"/>
    </source>
</evidence>
<evidence type="ECO:0000256" key="3">
    <source>
        <dbReference type="ARBA" id="ARBA00022833"/>
    </source>
</evidence>
<dbReference type="AlphaFoldDB" id="A0A8D8A9Z7"/>
<evidence type="ECO:0000256" key="2">
    <source>
        <dbReference type="ARBA" id="ARBA00022771"/>
    </source>
</evidence>
<accession>A0A8D8A9Z7</accession>
<dbReference type="GO" id="GO:0008270">
    <property type="term" value="F:zinc ion binding"/>
    <property type="evidence" value="ECO:0007669"/>
    <property type="project" value="UniProtKB-KW"/>
</dbReference>
<proteinExistence type="predicted"/>